<dbReference type="EMBL" id="BPLQ01010101">
    <property type="protein sequence ID" value="GIY48352.1"/>
    <property type="molecule type" value="Genomic_DNA"/>
</dbReference>
<keyword evidence="2" id="KW-1185">Reference proteome</keyword>
<evidence type="ECO:0000313" key="1">
    <source>
        <dbReference type="EMBL" id="GIY48352.1"/>
    </source>
</evidence>
<sequence>MRRNVLERTLTLVFKSACCSIDDETRRFPNELFASEVNSVADSNQIITIWFGAAYWKCRYPWCLSLPAAVLMMKQDAFQMNCSPLRVTRWLICGVFLGDCKVLFNSSSFNRTLELRGKQLPDLATHEAVLVI</sequence>
<protein>
    <submittedName>
        <fullName evidence="1">Uncharacterized protein</fullName>
    </submittedName>
</protein>
<proteinExistence type="predicted"/>
<dbReference type="AlphaFoldDB" id="A0AAV4TSS9"/>
<accession>A0AAV4TSS9</accession>
<gene>
    <name evidence="1" type="ORF">CDAR_105791</name>
</gene>
<reference evidence="1 2" key="1">
    <citation type="submission" date="2021-06" db="EMBL/GenBank/DDBJ databases">
        <title>Caerostris darwini draft genome.</title>
        <authorList>
            <person name="Kono N."/>
            <person name="Arakawa K."/>
        </authorList>
    </citation>
    <scope>NUCLEOTIDE SEQUENCE [LARGE SCALE GENOMIC DNA]</scope>
</reference>
<dbReference type="Proteomes" id="UP001054837">
    <property type="component" value="Unassembled WGS sequence"/>
</dbReference>
<organism evidence="1 2">
    <name type="scientific">Caerostris darwini</name>
    <dbReference type="NCBI Taxonomy" id="1538125"/>
    <lineage>
        <taxon>Eukaryota</taxon>
        <taxon>Metazoa</taxon>
        <taxon>Ecdysozoa</taxon>
        <taxon>Arthropoda</taxon>
        <taxon>Chelicerata</taxon>
        <taxon>Arachnida</taxon>
        <taxon>Araneae</taxon>
        <taxon>Araneomorphae</taxon>
        <taxon>Entelegynae</taxon>
        <taxon>Araneoidea</taxon>
        <taxon>Araneidae</taxon>
        <taxon>Caerostris</taxon>
    </lineage>
</organism>
<comment type="caution">
    <text evidence="1">The sequence shown here is derived from an EMBL/GenBank/DDBJ whole genome shotgun (WGS) entry which is preliminary data.</text>
</comment>
<name>A0AAV4TSS9_9ARAC</name>
<evidence type="ECO:0000313" key="2">
    <source>
        <dbReference type="Proteomes" id="UP001054837"/>
    </source>
</evidence>